<reference evidence="7" key="2">
    <citation type="journal article" date="2017" name="Nat. Plants">
        <title>The Aegilops tauschii genome reveals multiple impacts of transposons.</title>
        <authorList>
            <person name="Zhao G."/>
            <person name="Zou C."/>
            <person name="Li K."/>
            <person name="Wang K."/>
            <person name="Li T."/>
            <person name="Gao L."/>
            <person name="Zhang X."/>
            <person name="Wang H."/>
            <person name="Yang Z."/>
            <person name="Liu X."/>
            <person name="Jiang W."/>
            <person name="Mao L."/>
            <person name="Kong X."/>
            <person name="Jiao Y."/>
            <person name="Jia J."/>
        </authorList>
    </citation>
    <scope>NUCLEOTIDE SEQUENCE [LARGE SCALE GENOMIC DNA]</scope>
    <source>
        <strain evidence="7">cv. AL8/78</strain>
    </source>
</reference>
<evidence type="ECO:0000256" key="3">
    <source>
        <dbReference type="ARBA" id="ARBA00023125"/>
    </source>
</evidence>
<sequence length="94" mass="10581">MVTNLYCYFQYFSVPFSMGSLFPHMDVDHGELPITTGDGTITVTARFIKGVDKRATITKGWSDFFCQAHMNEGQVYAFAFKCTSKGLCLIIYSI</sequence>
<dbReference type="SUPFAM" id="SSF101936">
    <property type="entry name" value="DNA-binding pseudobarrel domain"/>
    <property type="match status" value="1"/>
</dbReference>
<protein>
    <recommendedName>
        <fullName evidence="8">TF-B3 domain-containing protein</fullName>
    </recommendedName>
</protein>
<evidence type="ECO:0008006" key="8">
    <source>
        <dbReference type="Google" id="ProtNLM"/>
    </source>
</evidence>
<keyword evidence="4" id="KW-0804">Transcription</keyword>
<dbReference type="AlphaFoldDB" id="A0A453IT62"/>
<evidence type="ECO:0000313" key="6">
    <source>
        <dbReference type="EnsemblPlants" id="AET4Gv20671500.2"/>
    </source>
</evidence>
<dbReference type="Gramene" id="AET4Gv20671500.2">
    <property type="protein sequence ID" value="AET4Gv20671500.2"/>
    <property type="gene ID" value="AET4Gv20671500"/>
</dbReference>
<dbReference type="GO" id="GO:0003677">
    <property type="term" value="F:DNA binding"/>
    <property type="evidence" value="ECO:0007669"/>
    <property type="project" value="UniProtKB-KW"/>
</dbReference>
<keyword evidence="3" id="KW-0238">DNA-binding</keyword>
<dbReference type="EnsemblPlants" id="AET4Gv20671500.2">
    <property type="protein sequence ID" value="AET4Gv20671500.2"/>
    <property type="gene ID" value="AET4Gv20671500"/>
</dbReference>
<reference evidence="6" key="5">
    <citation type="journal article" date="2021" name="G3 (Bethesda)">
        <title>Aegilops tauschii genome assembly Aet v5.0 features greater sequence contiguity and improved annotation.</title>
        <authorList>
            <person name="Wang L."/>
            <person name="Zhu T."/>
            <person name="Rodriguez J.C."/>
            <person name="Deal K.R."/>
            <person name="Dubcovsky J."/>
            <person name="McGuire P.E."/>
            <person name="Lux T."/>
            <person name="Spannagl M."/>
            <person name="Mayer K.F.X."/>
            <person name="Baldrich P."/>
            <person name="Meyers B.C."/>
            <person name="Huo N."/>
            <person name="Gu Y.Q."/>
            <person name="Zhou H."/>
            <person name="Devos K.M."/>
            <person name="Bennetzen J.L."/>
            <person name="Unver T."/>
            <person name="Budak H."/>
            <person name="Gulick P.J."/>
            <person name="Galiba G."/>
            <person name="Kalapos B."/>
            <person name="Nelson D.R."/>
            <person name="Li P."/>
            <person name="You F.M."/>
            <person name="Luo M.C."/>
            <person name="Dvorak J."/>
        </authorList>
    </citation>
    <scope>NUCLEOTIDE SEQUENCE [LARGE SCALE GENOMIC DNA]</scope>
    <source>
        <strain evidence="6">cv. AL8/78</strain>
    </source>
</reference>
<keyword evidence="7" id="KW-1185">Reference proteome</keyword>
<reference evidence="6" key="3">
    <citation type="journal article" date="2017" name="Nature">
        <title>Genome sequence of the progenitor of the wheat D genome Aegilops tauschii.</title>
        <authorList>
            <person name="Luo M.C."/>
            <person name="Gu Y.Q."/>
            <person name="Puiu D."/>
            <person name="Wang H."/>
            <person name="Twardziok S.O."/>
            <person name="Deal K.R."/>
            <person name="Huo N."/>
            <person name="Zhu T."/>
            <person name="Wang L."/>
            <person name="Wang Y."/>
            <person name="McGuire P.E."/>
            <person name="Liu S."/>
            <person name="Long H."/>
            <person name="Ramasamy R.K."/>
            <person name="Rodriguez J.C."/>
            <person name="Van S.L."/>
            <person name="Yuan L."/>
            <person name="Wang Z."/>
            <person name="Xia Z."/>
            <person name="Xiao L."/>
            <person name="Anderson O.D."/>
            <person name="Ouyang S."/>
            <person name="Liang Y."/>
            <person name="Zimin A.V."/>
            <person name="Pertea G."/>
            <person name="Qi P."/>
            <person name="Bennetzen J.L."/>
            <person name="Dai X."/>
            <person name="Dawson M.W."/>
            <person name="Muller H.G."/>
            <person name="Kugler K."/>
            <person name="Rivarola-Duarte L."/>
            <person name="Spannagl M."/>
            <person name="Mayer K.F.X."/>
            <person name="Lu F.H."/>
            <person name="Bevan M.W."/>
            <person name="Leroy P."/>
            <person name="Li P."/>
            <person name="You F.M."/>
            <person name="Sun Q."/>
            <person name="Liu Z."/>
            <person name="Lyons E."/>
            <person name="Wicker T."/>
            <person name="Salzberg S.L."/>
            <person name="Devos K.M."/>
            <person name="Dvorak J."/>
        </authorList>
    </citation>
    <scope>NUCLEOTIDE SEQUENCE [LARGE SCALE GENOMIC DNA]</scope>
    <source>
        <strain evidence="6">cv. AL8/78</strain>
    </source>
</reference>
<evidence type="ECO:0000256" key="2">
    <source>
        <dbReference type="ARBA" id="ARBA00023015"/>
    </source>
</evidence>
<name>A0A453IT62_AEGTS</name>
<keyword evidence="5" id="KW-0539">Nucleus</keyword>
<accession>A0A453IT62</accession>
<dbReference type="GO" id="GO:0005634">
    <property type="term" value="C:nucleus"/>
    <property type="evidence" value="ECO:0007669"/>
    <property type="project" value="UniProtKB-SubCell"/>
</dbReference>
<reference evidence="7" key="1">
    <citation type="journal article" date="2014" name="Science">
        <title>Ancient hybridizations among the ancestral genomes of bread wheat.</title>
        <authorList>
            <consortium name="International Wheat Genome Sequencing Consortium,"/>
            <person name="Marcussen T."/>
            <person name="Sandve S.R."/>
            <person name="Heier L."/>
            <person name="Spannagl M."/>
            <person name="Pfeifer M."/>
            <person name="Jakobsen K.S."/>
            <person name="Wulff B.B."/>
            <person name="Steuernagel B."/>
            <person name="Mayer K.F."/>
            <person name="Olsen O.A."/>
        </authorList>
    </citation>
    <scope>NUCLEOTIDE SEQUENCE [LARGE SCALE GENOMIC DNA]</scope>
    <source>
        <strain evidence="7">cv. AL8/78</strain>
    </source>
</reference>
<dbReference type="Proteomes" id="UP000015105">
    <property type="component" value="Chromosome 4D"/>
</dbReference>
<comment type="subcellular location">
    <subcellularLocation>
        <location evidence="1">Nucleus</location>
    </subcellularLocation>
</comment>
<evidence type="ECO:0000256" key="1">
    <source>
        <dbReference type="ARBA" id="ARBA00004123"/>
    </source>
</evidence>
<evidence type="ECO:0000313" key="7">
    <source>
        <dbReference type="Proteomes" id="UP000015105"/>
    </source>
</evidence>
<dbReference type="InterPro" id="IPR015300">
    <property type="entry name" value="DNA-bd_pseudobarrel_sf"/>
</dbReference>
<keyword evidence="2" id="KW-0805">Transcription regulation</keyword>
<reference evidence="6" key="4">
    <citation type="submission" date="2019-03" db="UniProtKB">
        <authorList>
            <consortium name="EnsemblPlants"/>
        </authorList>
    </citation>
    <scope>IDENTIFICATION</scope>
</reference>
<organism evidence="6 7">
    <name type="scientific">Aegilops tauschii subsp. strangulata</name>
    <name type="common">Goatgrass</name>
    <dbReference type="NCBI Taxonomy" id="200361"/>
    <lineage>
        <taxon>Eukaryota</taxon>
        <taxon>Viridiplantae</taxon>
        <taxon>Streptophyta</taxon>
        <taxon>Embryophyta</taxon>
        <taxon>Tracheophyta</taxon>
        <taxon>Spermatophyta</taxon>
        <taxon>Magnoliopsida</taxon>
        <taxon>Liliopsida</taxon>
        <taxon>Poales</taxon>
        <taxon>Poaceae</taxon>
        <taxon>BOP clade</taxon>
        <taxon>Pooideae</taxon>
        <taxon>Triticodae</taxon>
        <taxon>Triticeae</taxon>
        <taxon>Triticinae</taxon>
        <taxon>Aegilops</taxon>
    </lineage>
</organism>
<evidence type="ECO:0000256" key="4">
    <source>
        <dbReference type="ARBA" id="ARBA00023163"/>
    </source>
</evidence>
<evidence type="ECO:0000256" key="5">
    <source>
        <dbReference type="ARBA" id="ARBA00023242"/>
    </source>
</evidence>
<proteinExistence type="predicted"/>